<dbReference type="EMBL" id="NKXS01005283">
    <property type="protein sequence ID" value="PIN04087.1"/>
    <property type="molecule type" value="Genomic_DNA"/>
</dbReference>
<dbReference type="STRING" id="429701.A0A2G9GFN5"/>
<reference evidence="7" key="1">
    <citation type="journal article" date="2018" name="Gigascience">
        <title>Genome assembly of the Pink Ipe (Handroanthus impetiginosus, Bignoniaceae), a highly valued, ecologically keystone Neotropical timber forest tree.</title>
        <authorList>
            <person name="Silva-Junior O.B."/>
            <person name="Grattapaglia D."/>
            <person name="Novaes E."/>
            <person name="Collevatti R.G."/>
        </authorList>
    </citation>
    <scope>NUCLEOTIDE SEQUENCE [LARGE SCALE GENOMIC DNA]</scope>
    <source>
        <strain evidence="7">cv. UFG-1</strain>
    </source>
</reference>
<protein>
    <submittedName>
        <fullName evidence="6">Protein O-GlcNAc transferase</fullName>
        <ecNumber evidence="6">2.4.1.255</ecNumber>
    </submittedName>
</protein>
<keyword evidence="2 6" id="KW-0328">Glycosyltransferase</keyword>
<dbReference type="PANTHER" id="PTHR20961">
    <property type="entry name" value="GLYCOSYLTRANSFERASE"/>
    <property type="match status" value="1"/>
</dbReference>
<evidence type="ECO:0000256" key="4">
    <source>
        <dbReference type="ARBA" id="ARBA00023180"/>
    </source>
</evidence>
<evidence type="ECO:0000256" key="1">
    <source>
        <dbReference type="ARBA" id="ARBA00004323"/>
    </source>
</evidence>
<comment type="caution">
    <text evidence="6">The sequence shown here is derived from an EMBL/GenBank/DDBJ whole genome shotgun (WGS) entry which is preliminary data.</text>
</comment>
<dbReference type="GO" id="GO:0016763">
    <property type="term" value="F:pentosyltransferase activity"/>
    <property type="evidence" value="ECO:0007669"/>
    <property type="project" value="UniProtKB-ARBA"/>
</dbReference>
<proteinExistence type="predicted"/>
<dbReference type="GO" id="GO:0097363">
    <property type="term" value="F:protein O-acetylglucosaminyltransferase activity"/>
    <property type="evidence" value="ECO:0007669"/>
    <property type="project" value="UniProtKB-EC"/>
</dbReference>
<feature type="domain" description="Glycosyltransferase 61 catalytic" evidence="5">
    <location>
        <begin position="10"/>
        <end position="86"/>
    </location>
</feature>
<evidence type="ECO:0000259" key="5">
    <source>
        <dbReference type="Pfam" id="PF04577"/>
    </source>
</evidence>
<evidence type="ECO:0000313" key="6">
    <source>
        <dbReference type="EMBL" id="PIN04087.1"/>
    </source>
</evidence>
<accession>A0A2G9GFN5</accession>
<organism evidence="6 7">
    <name type="scientific">Handroanthus impetiginosus</name>
    <dbReference type="NCBI Taxonomy" id="429701"/>
    <lineage>
        <taxon>Eukaryota</taxon>
        <taxon>Viridiplantae</taxon>
        <taxon>Streptophyta</taxon>
        <taxon>Embryophyta</taxon>
        <taxon>Tracheophyta</taxon>
        <taxon>Spermatophyta</taxon>
        <taxon>Magnoliopsida</taxon>
        <taxon>eudicotyledons</taxon>
        <taxon>Gunneridae</taxon>
        <taxon>Pentapetalae</taxon>
        <taxon>asterids</taxon>
        <taxon>lamiids</taxon>
        <taxon>Lamiales</taxon>
        <taxon>Bignoniaceae</taxon>
        <taxon>Crescentiina</taxon>
        <taxon>Tabebuia alliance</taxon>
        <taxon>Handroanthus</taxon>
    </lineage>
</organism>
<dbReference type="Pfam" id="PF04577">
    <property type="entry name" value="Glyco_transf_61"/>
    <property type="match status" value="1"/>
</dbReference>
<dbReference type="PANTHER" id="PTHR20961:SF149">
    <property type="entry name" value="PROTEIN O-LINKED-MANNOSE BETA-1,4-N-ACETYLGLUCOSAMINYLTRANSFERASE 2-LIKE"/>
    <property type="match status" value="1"/>
</dbReference>
<name>A0A2G9GFN5_9LAMI</name>
<keyword evidence="7" id="KW-1185">Reference proteome</keyword>
<comment type="subcellular location">
    <subcellularLocation>
        <location evidence="1">Golgi apparatus membrane</location>
        <topology evidence="1">Single-pass type II membrane protein</topology>
    </subcellularLocation>
</comment>
<keyword evidence="3 6" id="KW-0808">Transferase</keyword>
<gene>
    <name evidence="6" type="ORF">CDL12_23380</name>
</gene>
<dbReference type="AlphaFoldDB" id="A0A2G9GFN5"/>
<dbReference type="InterPro" id="IPR007657">
    <property type="entry name" value="Glycosyltransferase_61"/>
</dbReference>
<dbReference type="InterPro" id="IPR049625">
    <property type="entry name" value="Glyco_transf_61_cat"/>
</dbReference>
<evidence type="ECO:0000256" key="3">
    <source>
        <dbReference type="ARBA" id="ARBA00022679"/>
    </source>
</evidence>
<dbReference type="GO" id="GO:0000139">
    <property type="term" value="C:Golgi membrane"/>
    <property type="evidence" value="ECO:0007669"/>
    <property type="project" value="UniProtKB-SubCell"/>
</dbReference>
<dbReference type="EC" id="2.4.1.255" evidence="6"/>
<evidence type="ECO:0000256" key="2">
    <source>
        <dbReference type="ARBA" id="ARBA00022676"/>
    </source>
</evidence>
<sequence>MKWTKGNGTKPRLMIISRKRTRILTNEFEVSQVARKLGYEVVLAEANMSTNLTRFAQIVNSCDVLMGIHGAGLTNMIFLPDNAIVIQVVPFGGIDGFARLDFGNPAAGMNIRYLDYKIKTKESSLSQQYPIDHPVLKDPVSVRRKGWAEIRSVYLDNQNVTIDVHRFKGTLAKGLKLLRH</sequence>
<evidence type="ECO:0000313" key="7">
    <source>
        <dbReference type="Proteomes" id="UP000231279"/>
    </source>
</evidence>
<keyword evidence="4" id="KW-0325">Glycoprotein</keyword>
<dbReference type="Proteomes" id="UP000231279">
    <property type="component" value="Unassembled WGS sequence"/>
</dbReference>
<dbReference type="OrthoDB" id="529273at2759"/>